<dbReference type="Proteomes" id="UP000007257">
    <property type="component" value="Chromosome"/>
</dbReference>
<dbReference type="EMBL" id="CP002505">
    <property type="protein sequence ID" value="ADW72794.1"/>
    <property type="molecule type" value="Genomic_DNA"/>
</dbReference>
<dbReference type="HOGENOM" id="CLU_066435_0_0_6"/>
<dbReference type="eggNOG" id="COG0438">
    <property type="taxonomic scope" value="Bacteria"/>
</dbReference>
<reference evidence="1 2" key="2">
    <citation type="journal article" date="2012" name="J. Bacteriol.">
        <title>Complete Genome Sequence of Rahnella sp. Strain Y9602, a Gammaproteobacterium Isolate from Metal- and Radionuclide-Contaminated Soil.</title>
        <authorList>
            <person name="Martinez R.J."/>
            <person name="Bruce D."/>
            <person name="Detter C."/>
            <person name="Goodwin L.A."/>
            <person name="Han J."/>
            <person name="Han C.S."/>
            <person name="Held B."/>
            <person name="Land M.L."/>
            <person name="Mikhailova N."/>
            <person name="Nolan M."/>
            <person name="Pennacchio L."/>
            <person name="Pitluck S."/>
            <person name="Tapia R."/>
            <person name="Woyke T."/>
            <person name="Sobecky P.A."/>
        </authorList>
    </citation>
    <scope>NUCLEOTIDE SEQUENCE [LARGE SCALE GENOMIC DNA]</scope>
    <source>
        <strain evidence="1 2">Y9602</strain>
    </source>
</reference>
<dbReference type="AlphaFoldDB" id="A0A0H3F799"/>
<sequence length="334" mass="38763">MKNYLSQPPKIHFIEWNSEYERMMTSALKKEFNVHTIYHVKKHFKSVHSLLPGKRLKHWHRKFQIAIKFRRVRESDIIICNGYSAFLMLDLLSLLKCKKILVLRDSVAALTSKRRRLKLLSHDENYLDRVTAVFDVIYSFDPEDCRKYGLSYVDQFLPFTRHNMAAWQSEPANTPSSCSCFYVGGFDDYRAKLINDLTPVLRQNHCQTDFYLVGDCNGTPDYPDCCINQKISYQQNIEKLKRASVVLEINKPDQCGLTLRALEAMAFNKKLITNNASIKKHAFYHPDKIFIWGEDDRNAIAKFLSSEHQKTDPALLETYFADGMLKTLAGTAVE</sequence>
<dbReference type="OrthoDB" id="3251881at2"/>
<dbReference type="RefSeq" id="WP_013574499.1">
    <property type="nucleotide sequence ID" value="NC_015061.1"/>
</dbReference>
<name>A0A0H3F799_RAHSY</name>
<protein>
    <recommendedName>
        <fullName evidence="3">Lipopolysaccharide core biosynthesis protein</fullName>
    </recommendedName>
</protein>
<evidence type="ECO:0000313" key="2">
    <source>
        <dbReference type="Proteomes" id="UP000007257"/>
    </source>
</evidence>
<dbReference type="KEGG" id="rah:Rahaq_1171"/>
<evidence type="ECO:0000313" key="1">
    <source>
        <dbReference type="EMBL" id="ADW72794.1"/>
    </source>
</evidence>
<organism evidence="1 2">
    <name type="scientific">Rahnella sp. (strain Y9602)</name>
    <dbReference type="NCBI Taxonomy" id="2703885"/>
    <lineage>
        <taxon>Bacteria</taxon>
        <taxon>Pseudomonadati</taxon>
        <taxon>Pseudomonadota</taxon>
        <taxon>Gammaproteobacteria</taxon>
        <taxon>Enterobacterales</taxon>
        <taxon>Yersiniaceae</taxon>
        <taxon>Rahnella</taxon>
    </lineage>
</organism>
<evidence type="ECO:0008006" key="3">
    <source>
        <dbReference type="Google" id="ProtNLM"/>
    </source>
</evidence>
<reference evidence="2" key="1">
    <citation type="submission" date="2011-01" db="EMBL/GenBank/DDBJ databases">
        <title>Complete sequence of chromosome of Rahnella sp. Y9602.</title>
        <authorList>
            <consortium name="US DOE Joint Genome Institute"/>
            <person name="Lucas S."/>
            <person name="Copeland A."/>
            <person name="Lapidus A."/>
            <person name="Cheng J.-F."/>
            <person name="Goodwin L."/>
            <person name="Pitluck S."/>
            <person name="Lu M."/>
            <person name="Detter J.C."/>
            <person name="Han C."/>
            <person name="Tapia R."/>
            <person name="Land M."/>
            <person name="Hauser L."/>
            <person name="Kyrpides N."/>
            <person name="Ivanova N."/>
            <person name="Ovchinnikova G."/>
            <person name="Pagani I."/>
            <person name="Sobecky P.A."/>
            <person name="Martinez R.J."/>
            <person name="Woyke T."/>
        </authorList>
    </citation>
    <scope>NUCLEOTIDE SEQUENCE [LARGE SCALE GENOMIC DNA]</scope>
    <source>
        <strain evidence="2">Y9602</strain>
    </source>
</reference>
<gene>
    <name evidence="1" type="ordered locus">Rahaq_1171</name>
</gene>
<accession>A0A0H3F799</accession>
<proteinExistence type="predicted"/>